<name>A0A7R9JI52_TIMCA</name>
<organism evidence="1">
    <name type="scientific">Timema californicum</name>
    <name type="common">California timema</name>
    <name type="synonym">Walking stick</name>
    <dbReference type="NCBI Taxonomy" id="61474"/>
    <lineage>
        <taxon>Eukaryota</taxon>
        <taxon>Metazoa</taxon>
        <taxon>Ecdysozoa</taxon>
        <taxon>Arthropoda</taxon>
        <taxon>Hexapoda</taxon>
        <taxon>Insecta</taxon>
        <taxon>Pterygota</taxon>
        <taxon>Neoptera</taxon>
        <taxon>Polyneoptera</taxon>
        <taxon>Phasmatodea</taxon>
        <taxon>Timematodea</taxon>
        <taxon>Timematoidea</taxon>
        <taxon>Timematidae</taxon>
        <taxon>Timema</taxon>
    </lineage>
</organism>
<dbReference type="GO" id="GO:0030041">
    <property type="term" value="P:actin filament polymerization"/>
    <property type="evidence" value="ECO:0007669"/>
    <property type="project" value="TreeGrafter"/>
</dbReference>
<dbReference type="GO" id="GO:0005737">
    <property type="term" value="C:cytoplasm"/>
    <property type="evidence" value="ECO:0007669"/>
    <property type="project" value="TreeGrafter"/>
</dbReference>
<dbReference type="EMBL" id="OE193609">
    <property type="protein sequence ID" value="CAD7579741.1"/>
    <property type="molecule type" value="Genomic_DNA"/>
</dbReference>
<dbReference type="GO" id="GO:0015629">
    <property type="term" value="C:actin cytoskeleton"/>
    <property type="evidence" value="ECO:0007669"/>
    <property type="project" value="TreeGrafter"/>
</dbReference>
<accession>A0A7R9JI52</accession>
<protein>
    <submittedName>
        <fullName evidence="1">(California timema) hypothetical protein</fullName>
    </submittedName>
</protein>
<gene>
    <name evidence="1" type="ORF">TCMB3V08_LOCUS12274</name>
</gene>
<dbReference type="InterPro" id="IPR052630">
    <property type="entry name" value="TTC17"/>
</dbReference>
<dbReference type="AlphaFoldDB" id="A0A7R9JI52"/>
<reference evidence="1" key="1">
    <citation type="submission" date="2020-11" db="EMBL/GenBank/DDBJ databases">
        <authorList>
            <person name="Tran Van P."/>
        </authorList>
    </citation>
    <scope>NUCLEOTIDE SEQUENCE</scope>
</reference>
<sequence length="144" mass="16520">MHTFEHLYDNKRRGSARSELKQNRRVVSSRLSLKCVLMELGRCHASVGECEMSMSVTMSVMSVAYQCHAMVDRANLSMTKDPNLVMSLLGNKDLTQFGKQLSLELYRNSSSWVYYNLGSIYWQMKGDAYHAVECARRAVHYAPR</sequence>
<dbReference type="PANTHER" id="PTHR16091">
    <property type="entry name" value="TTC17 PROTEIN"/>
    <property type="match status" value="1"/>
</dbReference>
<evidence type="ECO:0000313" key="1">
    <source>
        <dbReference type="EMBL" id="CAD7579741.1"/>
    </source>
</evidence>
<dbReference type="PANTHER" id="PTHR16091:SF1">
    <property type="entry name" value="TETRATRICOPEPTIDE REPEAT PROTEIN 17"/>
    <property type="match status" value="1"/>
</dbReference>
<proteinExistence type="predicted"/>